<dbReference type="GO" id="GO:0007165">
    <property type="term" value="P:signal transduction"/>
    <property type="evidence" value="ECO:0007669"/>
    <property type="project" value="InterPro"/>
</dbReference>
<reference evidence="5" key="1">
    <citation type="submission" date="2015-07" db="EMBL/GenBank/DDBJ databases">
        <title>Draft genome sequence of a Pseudoalteromonas rubra strain, OCN096, isolated from Kaneohe Bay, Oahu, Hawaii.</title>
        <authorList>
            <person name="Beurmann S."/>
            <person name="Ushijima B."/>
            <person name="Belcaid M."/>
            <person name="Callahan S.M."/>
            <person name="Aeby G.S."/>
        </authorList>
    </citation>
    <scope>NUCLEOTIDE SEQUENCE [LARGE SCALE GENOMIC DNA]</scope>
    <source>
        <strain evidence="5">OCN096</strain>
    </source>
</reference>
<organism evidence="4 5">
    <name type="scientific">Pseudoalteromonas rubra</name>
    <dbReference type="NCBI Taxonomy" id="43658"/>
    <lineage>
        <taxon>Bacteria</taxon>
        <taxon>Pseudomonadati</taxon>
        <taxon>Pseudomonadota</taxon>
        <taxon>Gammaproteobacteria</taxon>
        <taxon>Alteromonadales</taxon>
        <taxon>Pseudoalteromonadaceae</taxon>
        <taxon>Pseudoalteromonas</taxon>
    </lineage>
</organism>
<dbReference type="GO" id="GO:0016020">
    <property type="term" value="C:membrane"/>
    <property type="evidence" value="ECO:0007669"/>
    <property type="project" value="InterPro"/>
</dbReference>
<dbReference type="Gene3D" id="3.30.70.270">
    <property type="match status" value="1"/>
</dbReference>
<dbReference type="EMBL" id="LFZX01000042">
    <property type="protein sequence ID" value="KNC67955.1"/>
    <property type="molecule type" value="Genomic_DNA"/>
</dbReference>
<accession>A0A0L0EU97</accession>
<dbReference type="OrthoDB" id="5905478at2"/>
<evidence type="ECO:0000313" key="5">
    <source>
        <dbReference type="Proteomes" id="UP000036850"/>
    </source>
</evidence>
<evidence type="ECO:0000259" key="2">
    <source>
        <dbReference type="PROSITE" id="PS50885"/>
    </source>
</evidence>
<name>A0A0L0EU97_9GAMM</name>
<dbReference type="Pfam" id="PF00990">
    <property type="entry name" value="GGDEF"/>
    <property type="match status" value="1"/>
</dbReference>
<dbReference type="SUPFAM" id="SSF55073">
    <property type="entry name" value="Nucleotide cyclase"/>
    <property type="match status" value="1"/>
</dbReference>
<protein>
    <submittedName>
        <fullName evidence="4">Diguanylate cyclase</fullName>
    </submittedName>
</protein>
<dbReference type="Gene3D" id="3.30.450.20">
    <property type="entry name" value="PAS domain"/>
    <property type="match status" value="1"/>
</dbReference>
<feature type="transmembrane region" description="Helical" evidence="1">
    <location>
        <begin position="27"/>
        <end position="47"/>
    </location>
</feature>
<proteinExistence type="predicted"/>
<dbReference type="InterPro" id="IPR035965">
    <property type="entry name" value="PAS-like_dom_sf"/>
</dbReference>
<dbReference type="PROSITE" id="PS50887">
    <property type="entry name" value="GGDEF"/>
    <property type="match status" value="1"/>
</dbReference>
<evidence type="ECO:0000259" key="3">
    <source>
        <dbReference type="PROSITE" id="PS50887"/>
    </source>
</evidence>
<feature type="domain" description="HAMP" evidence="2">
    <location>
        <begin position="180"/>
        <end position="234"/>
    </location>
</feature>
<dbReference type="Proteomes" id="UP000036850">
    <property type="component" value="Unassembled WGS sequence"/>
</dbReference>
<keyword evidence="1" id="KW-0812">Transmembrane</keyword>
<dbReference type="SUPFAM" id="SSF55785">
    <property type="entry name" value="PYP-like sensor domain (PAS domain)"/>
    <property type="match status" value="1"/>
</dbReference>
<dbReference type="InterPro" id="IPR000160">
    <property type="entry name" value="GGDEF_dom"/>
</dbReference>
<dbReference type="PANTHER" id="PTHR44757:SF2">
    <property type="entry name" value="BIOFILM ARCHITECTURE MAINTENANCE PROTEIN MBAA"/>
    <property type="match status" value="1"/>
</dbReference>
<evidence type="ECO:0000313" key="4">
    <source>
        <dbReference type="EMBL" id="KNC67955.1"/>
    </source>
</evidence>
<dbReference type="CDD" id="cd01949">
    <property type="entry name" value="GGDEF"/>
    <property type="match status" value="1"/>
</dbReference>
<dbReference type="AlphaFoldDB" id="A0A0L0EU97"/>
<gene>
    <name evidence="4" type="ORF">AC626_07670</name>
</gene>
<dbReference type="NCBIfam" id="TIGR00254">
    <property type="entry name" value="GGDEF"/>
    <property type="match status" value="1"/>
</dbReference>
<dbReference type="PROSITE" id="PS50885">
    <property type="entry name" value="HAMP"/>
    <property type="match status" value="1"/>
</dbReference>
<keyword evidence="1" id="KW-1133">Transmembrane helix</keyword>
<dbReference type="SMART" id="SM00267">
    <property type="entry name" value="GGDEF"/>
    <property type="match status" value="1"/>
</dbReference>
<dbReference type="InterPro" id="IPR003660">
    <property type="entry name" value="HAMP_dom"/>
</dbReference>
<dbReference type="InterPro" id="IPR052155">
    <property type="entry name" value="Biofilm_reg_signaling"/>
</dbReference>
<dbReference type="InterPro" id="IPR029787">
    <property type="entry name" value="Nucleotide_cyclase"/>
</dbReference>
<sequence>MCPQLRLLRTLKWCIVLFNKHSLITRLTLLLSLVTLLFSVIYAKLYYRHVFDEELARASDTVMQIGKTVSSTASIAAYLEDKDLATEVVNGLVSNDIILSAALVSKDTLLAKSILHSGPGSIQIKLVNPFFLSEHIGLIHIAPNTQIIEQNAQNIALGGVRTMLVVILPIIILLTTLVYWQVTRPLNHLGKQLVKILPGSAQRLQVDKHAHHNEIGRIELGINTLLDKAEVLFEQERSLRAEVVELEKRFRLMFEQSSSPTLLVKDEGDILLINDAAKDLLVGMGVDIDERFPENLGLYCKTPDILYTFTENSIKQKQVMQSEFEFINPLTQTTVWLSIIVLNTLSDGKWYFQVFLADITLRKTMLNQLNKRAQRDSLTGLYNRYGAELMLLDWIDNQCTFSLLLIDLDKFKPINDVYGHNAGDALLKHVASQLSNTMGTTDLVCRWGGDEFLVARLDITQQELTRLAQSLLEAINQPMPFEHREGQTELVVGASIGIAHFPQHAENLKGLVECADVAMYSIKKTSRNNFTFYSN</sequence>
<feature type="transmembrane region" description="Helical" evidence="1">
    <location>
        <begin position="163"/>
        <end position="182"/>
    </location>
</feature>
<evidence type="ECO:0000256" key="1">
    <source>
        <dbReference type="SAM" id="Phobius"/>
    </source>
</evidence>
<dbReference type="InterPro" id="IPR043128">
    <property type="entry name" value="Rev_trsase/Diguanyl_cyclase"/>
</dbReference>
<dbReference type="PANTHER" id="PTHR44757">
    <property type="entry name" value="DIGUANYLATE CYCLASE DGCP"/>
    <property type="match status" value="1"/>
</dbReference>
<comment type="caution">
    <text evidence="4">The sequence shown here is derived from an EMBL/GenBank/DDBJ whole genome shotgun (WGS) entry which is preliminary data.</text>
</comment>
<dbReference type="PATRIC" id="fig|43658.6.peg.5055"/>
<keyword evidence="1" id="KW-0472">Membrane</keyword>
<feature type="domain" description="GGDEF" evidence="3">
    <location>
        <begin position="399"/>
        <end position="535"/>
    </location>
</feature>